<name>A0A1I7UPN7_9PELO</name>
<reference evidence="3" key="1">
    <citation type="submission" date="2016-11" db="UniProtKB">
        <authorList>
            <consortium name="WormBaseParasite"/>
        </authorList>
    </citation>
    <scope>IDENTIFICATION</scope>
</reference>
<protein>
    <submittedName>
        <fullName evidence="3">Movement protein</fullName>
    </submittedName>
</protein>
<evidence type="ECO:0000256" key="1">
    <source>
        <dbReference type="SAM" id="Phobius"/>
    </source>
</evidence>
<sequence length="89" mass="9925">MVPTARACIIRILPTYGTTILQAPRPSGLNDKWRFIIKVILLVLGIMAIIGALAFIIYSLVTRYEKSHETDSVQYYLGALPIQNNPPPN</sequence>
<keyword evidence="1" id="KW-0812">Transmembrane</keyword>
<proteinExistence type="predicted"/>
<keyword evidence="1" id="KW-0472">Membrane</keyword>
<dbReference type="Proteomes" id="UP000095282">
    <property type="component" value="Unplaced"/>
</dbReference>
<evidence type="ECO:0000313" key="3">
    <source>
        <dbReference type="WBParaSite" id="Csp11.Scaffold630.g18093.t1"/>
    </source>
</evidence>
<evidence type="ECO:0000313" key="2">
    <source>
        <dbReference type="Proteomes" id="UP000095282"/>
    </source>
</evidence>
<keyword evidence="1" id="KW-1133">Transmembrane helix</keyword>
<accession>A0A1I7UPN7</accession>
<feature type="transmembrane region" description="Helical" evidence="1">
    <location>
        <begin position="35"/>
        <end position="61"/>
    </location>
</feature>
<dbReference type="WBParaSite" id="Csp11.Scaffold630.g18093.t1">
    <property type="protein sequence ID" value="Csp11.Scaffold630.g18093.t1"/>
    <property type="gene ID" value="Csp11.Scaffold630.g18093"/>
</dbReference>
<keyword evidence="2" id="KW-1185">Reference proteome</keyword>
<dbReference type="AlphaFoldDB" id="A0A1I7UPN7"/>
<organism evidence="2 3">
    <name type="scientific">Caenorhabditis tropicalis</name>
    <dbReference type="NCBI Taxonomy" id="1561998"/>
    <lineage>
        <taxon>Eukaryota</taxon>
        <taxon>Metazoa</taxon>
        <taxon>Ecdysozoa</taxon>
        <taxon>Nematoda</taxon>
        <taxon>Chromadorea</taxon>
        <taxon>Rhabditida</taxon>
        <taxon>Rhabditina</taxon>
        <taxon>Rhabditomorpha</taxon>
        <taxon>Rhabditoidea</taxon>
        <taxon>Rhabditidae</taxon>
        <taxon>Peloderinae</taxon>
        <taxon>Caenorhabditis</taxon>
    </lineage>
</organism>